<protein>
    <submittedName>
        <fullName evidence="1">Uncharacterized protein</fullName>
    </submittedName>
</protein>
<name>A0A1G2PCD7_9BACT</name>
<dbReference type="EMBL" id="MHSQ01000038">
    <property type="protein sequence ID" value="OHA45996.1"/>
    <property type="molecule type" value="Genomic_DNA"/>
</dbReference>
<sequence length="134" mass="15172">MSKNTDSEFKKFLDVISGQKEPGLVIVKNLEKLSDVVNCLVGVGFEQALSVKEAFGLEKMFIIVNQNTDKGLRDFISQYPTGQIEIFNEELMVSDILMPEYDNRSVVILVKKEDLESLQKSDFNLLDFSGPVYQ</sequence>
<dbReference type="STRING" id="1802338.A2541_00430"/>
<dbReference type="AlphaFoldDB" id="A0A1G2PCD7"/>
<evidence type="ECO:0000313" key="2">
    <source>
        <dbReference type="Proteomes" id="UP000176965"/>
    </source>
</evidence>
<comment type="caution">
    <text evidence="1">The sequence shown here is derived from an EMBL/GenBank/DDBJ whole genome shotgun (WGS) entry which is preliminary data.</text>
</comment>
<gene>
    <name evidence="1" type="ORF">A2541_00430</name>
</gene>
<reference evidence="1 2" key="1">
    <citation type="journal article" date="2016" name="Nat. Commun.">
        <title>Thousands of microbial genomes shed light on interconnected biogeochemical processes in an aquifer system.</title>
        <authorList>
            <person name="Anantharaman K."/>
            <person name="Brown C.T."/>
            <person name="Hug L.A."/>
            <person name="Sharon I."/>
            <person name="Castelle C.J."/>
            <person name="Probst A.J."/>
            <person name="Thomas B.C."/>
            <person name="Singh A."/>
            <person name="Wilkins M.J."/>
            <person name="Karaoz U."/>
            <person name="Brodie E.L."/>
            <person name="Williams K.H."/>
            <person name="Hubbard S.S."/>
            <person name="Banfield J.F."/>
        </authorList>
    </citation>
    <scope>NUCLEOTIDE SEQUENCE [LARGE SCALE GENOMIC DNA]</scope>
</reference>
<proteinExistence type="predicted"/>
<accession>A0A1G2PCD7</accession>
<dbReference type="Proteomes" id="UP000176965">
    <property type="component" value="Unassembled WGS sequence"/>
</dbReference>
<evidence type="ECO:0000313" key="1">
    <source>
        <dbReference type="EMBL" id="OHA45996.1"/>
    </source>
</evidence>
<organism evidence="1 2">
    <name type="scientific">Candidatus Taylorbacteria bacterium RIFOXYD2_FULL_36_9</name>
    <dbReference type="NCBI Taxonomy" id="1802338"/>
    <lineage>
        <taxon>Bacteria</taxon>
        <taxon>Candidatus Tayloriibacteriota</taxon>
    </lineage>
</organism>